<name>A0A0A3J3N2_9BACI</name>
<dbReference type="STRING" id="1220589.CD32_20150"/>
<accession>A0A0A3J3N2</accession>
<sequence>MIEVKREAITKEIVDQWFEKWEELREQIHEAHEARSKEAARLMEQGIVHYEQLLLQSAAQAATMDDQFELYPVNGKERLVFIKMKPGQYACYRQLDELFKETKKRSARLRLKK</sequence>
<dbReference type="EMBL" id="JPVP01000060">
    <property type="protein sequence ID" value="KGR81662.1"/>
    <property type="molecule type" value="Genomic_DNA"/>
</dbReference>
<feature type="domain" description="YpoC-like" evidence="1">
    <location>
        <begin position="12"/>
        <end position="112"/>
    </location>
</feature>
<evidence type="ECO:0000313" key="3">
    <source>
        <dbReference type="Proteomes" id="UP000030437"/>
    </source>
</evidence>
<gene>
    <name evidence="2" type="ORF">CD32_20150</name>
</gene>
<evidence type="ECO:0000313" key="2">
    <source>
        <dbReference type="EMBL" id="KGR81662.1"/>
    </source>
</evidence>
<dbReference type="InterPro" id="IPR048427">
    <property type="entry name" value="YpoC"/>
</dbReference>
<keyword evidence="3" id="KW-1185">Reference proteome</keyword>
<protein>
    <recommendedName>
        <fullName evidence="1">YpoC-like domain-containing protein</fullName>
    </recommendedName>
</protein>
<dbReference type="OrthoDB" id="2360594at2"/>
<dbReference type="Proteomes" id="UP000030437">
    <property type="component" value="Unassembled WGS sequence"/>
</dbReference>
<evidence type="ECO:0000259" key="1">
    <source>
        <dbReference type="Pfam" id="PF21747"/>
    </source>
</evidence>
<dbReference type="AlphaFoldDB" id="A0A0A3J3N2"/>
<comment type="caution">
    <text evidence="2">The sequence shown here is derived from an EMBL/GenBank/DDBJ whole genome shotgun (WGS) entry which is preliminary data.</text>
</comment>
<dbReference type="RefSeq" id="WP_081978044.1">
    <property type="nucleotide sequence ID" value="NZ_AVCX01000001.1"/>
</dbReference>
<reference evidence="2 3" key="1">
    <citation type="submission" date="2014-02" db="EMBL/GenBank/DDBJ databases">
        <title>Draft genome sequence of Lysinibacillus odysseyi NBRC 100172.</title>
        <authorList>
            <person name="Zhang F."/>
            <person name="Wang G."/>
            <person name="Zhang L."/>
        </authorList>
    </citation>
    <scope>NUCLEOTIDE SEQUENCE [LARGE SCALE GENOMIC DNA]</scope>
    <source>
        <strain evidence="2 3">NBRC 100172</strain>
    </source>
</reference>
<organism evidence="2 3">
    <name type="scientific">Lysinibacillus odysseyi 34hs-1 = NBRC 100172</name>
    <dbReference type="NCBI Taxonomy" id="1220589"/>
    <lineage>
        <taxon>Bacteria</taxon>
        <taxon>Bacillati</taxon>
        <taxon>Bacillota</taxon>
        <taxon>Bacilli</taxon>
        <taxon>Bacillales</taxon>
        <taxon>Bacillaceae</taxon>
        <taxon>Lysinibacillus</taxon>
    </lineage>
</organism>
<proteinExistence type="predicted"/>
<dbReference type="Pfam" id="PF21747">
    <property type="entry name" value="YpoC"/>
    <property type="match status" value="1"/>
</dbReference>
<dbReference type="eggNOG" id="ENOG5032VC2">
    <property type="taxonomic scope" value="Bacteria"/>
</dbReference>